<evidence type="ECO:0000313" key="4">
    <source>
        <dbReference type="EMBL" id="KAK3216843.1"/>
    </source>
</evidence>
<proteinExistence type="predicted"/>
<dbReference type="AlphaFoldDB" id="A0AAN6M6S8"/>
<dbReference type="PANTHER" id="PTHR42774">
    <property type="entry name" value="PHOSPHOTRANSFERASE SYSTEM TRANSPORT PROTEIN"/>
    <property type="match status" value="1"/>
</dbReference>
<dbReference type="GO" id="GO:0016301">
    <property type="term" value="F:kinase activity"/>
    <property type="evidence" value="ECO:0007669"/>
    <property type="project" value="UniProtKB-KW"/>
</dbReference>
<dbReference type="Proteomes" id="UP001280581">
    <property type="component" value="Unassembled WGS sequence"/>
</dbReference>
<dbReference type="SUPFAM" id="SSF53613">
    <property type="entry name" value="Ribokinase-like"/>
    <property type="match status" value="1"/>
</dbReference>
<dbReference type="InterPro" id="IPR052562">
    <property type="entry name" value="Ketohexokinase-related"/>
</dbReference>
<dbReference type="InterPro" id="IPR029056">
    <property type="entry name" value="Ribokinase-like"/>
</dbReference>
<protein>
    <recommendedName>
        <fullName evidence="3">Carbohydrate kinase PfkB domain-containing protein</fullName>
    </recommendedName>
</protein>
<dbReference type="EMBL" id="WVTA01000001">
    <property type="protein sequence ID" value="KAK3216843.1"/>
    <property type="molecule type" value="Genomic_DNA"/>
</dbReference>
<dbReference type="InterPro" id="IPR011611">
    <property type="entry name" value="PfkB_dom"/>
</dbReference>
<name>A0AAN6M6S8_9PLEO</name>
<organism evidence="4 5">
    <name type="scientific">Pseudopithomyces chartarum</name>
    <dbReference type="NCBI Taxonomy" id="1892770"/>
    <lineage>
        <taxon>Eukaryota</taxon>
        <taxon>Fungi</taxon>
        <taxon>Dikarya</taxon>
        <taxon>Ascomycota</taxon>
        <taxon>Pezizomycotina</taxon>
        <taxon>Dothideomycetes</taxon>
        <taxon>Pleosporomycetidae</taxon>
        <taxon>Pleosporales</taxon>
        <taxon>Massarineae</taxon>
        <taxon>Didymosphaeriaceae</taxon>
        <taxon>Pseudopithomyces</taxon>
    </lineage>
</organism>
<reference evidence="4 5" key="1">
    <citation type="submission" date="2021-02" db="EMBL/GenBank/DDBJ databases">
        <title>Genome assembly of Pseudopithomyces chartarum.</title>
        <authorList>
            <person name="Jauregui R."/>
            <person name="Singh J."/>
            <person name="Voisey C."/>
        </authorList>
    </citation>
    <scope>NUCLEOTIDE SEQUENCE [LARGE SCALE GENOMIC DNA]</scope>
    <source>
        <strain evidence="4 5">AGR01</strain>
    </source>
</reference>
<feature type="domain" description="Carbohydrate kinase PfkB" evidence="3">
    <location>
        <begin position="3"/>
        <end position="318"/>
    </location>
</feature>
<comment type="caution">
    <text evidence="4">The sequence shown here is derived from an EMBL/GenBank/DDBJ whole genome shotgun (WGS) entry which is preliminary data.</text>
</comment>
<sequence>MATSIICVGAVYIDTILSVPRFLKEDEKLRATGHARRRGGNCANTLEVLSQLVDCGVPKDTETRTKLYLLSVLPSKESPDAAFIGNSIPSVNLQRGCIFRESFDNAASSYIIQAAEHNSRTIVSHNPVPEMTTKEFIESASAIRKENQTGICWYHFEGRIPTVTAESVNWLREKLPMEKISVECEKPDRVYMGRVSEHADVVFFSKLWAEAQSYKDPQAFLHSQIPNMLPGAILVCTWGSEGATCVQKRRNEKEEEIWASVKAWKPSQGPYEVIDTIGAGDTFIAGFLYAIICCEAWSLQQKLEYANKLAGLKVLQAGFDGLAMAM</sequence>
<accession>A0AAN6M6S8</accession>
<keyword evidence="2" id="KW-0418">Kinase</keyword>
<keyword evidence="1" id="KW-0808">Transferase</keyword>
<dbReference type="InterPro" id="IPR002173">
    <property type="entry name" value="Carboh/pur_kinase_PfkB_CS"/>
</dbReference>
<dbReference type="PANTHER" id="PTHR42774:SF3">
    <property type="entry name" value="KETOHEXOKINASE"/>
    <property type="match status" value="1"/>
</dbReference>
<gene>
    <name evidence="4" type="ORF">GRF29_1g1184148</name>
</gene>
<evidence type="ECO:0000256" key="1">
    <source>
        <dbReference type="ARBA" id="ARBA00022679"/>
    </source>
</evidence>
<keyword evidence="5" id="KW-1185">Reference proteome</keyword>
<evidence type="ECO:0000259" key="3">
    <source>
        <dbReference type="Pfam" id="PF00294"/>
    </source>
</evidence>
<dbReference type="Gene3D" id="3.40.1190.20">
    <property type="match status" value="1"/>
</dbReference>
<evidence type="ECO:0000256" key="2">
    <source>
        <dbReference type="ARBA" id="ARBA00022777"/>
    </source>
</evidence>
<dbReference type="Pfam" id="PF00294">
    <property type="entry name" value="PfkB"/>
    <property type="match status" value="1"/>
</dbReference>
<evidence type="ECO:0000313" key="5">
    <source>
        <dbReference type="Proteomes" id="UP001280581"/>
    </source>
</evidence>
<dbReference type="PROSITE" id="PS00584">
    <property type="entry name" value="PFKB_KINASES_2"/>
    <property type="match status" value="1"/>
</dbReference>